<evidence type="ECO:0000256" key="3">
    <source>
        <dbReference type="ARBA" id="ARBA00022989"/>
    </source>
</evidence>
<dbReference type="Proteomes" id="UP000192578">
    <property type="component" value="Unassembled WGS sequence"/>
</dbReference>
<name>A0A1W0WND7_HYPEX</name>
<evidence type="ECO:0000256" key="2">
    <source>
        <dbReference type="ARBA" id="ARBA00022692"/>
    </source>
</evidence>
<dbReference type="GO" id="GO:0055085">
    <property type="term" value="P:transmembrane transport"/>
    <property type="evidence" value="ECO:0007669"/>
    <property type="project" value="InterPro"/>
</dbReference>
<feature type="region of interest" description="Disordered" evidence="5">
    <location>
        <begin position="17"/>
        <end position="40"/>
    </location>
</feature>
<feature type="domain" description="STAS" evidence="7">
    <location>
        <begin position="547"/>
        <end position="760"/>
    </location>
</feature>
<evidence type="ECO:0000256" key="4">
    <source>
        <dbReference type="ARBA" id="ARBA00023136"/>
    </source>
</evidence>
<feature type="transmembrane region" description="Helical" evidence="6">
    <location>
        <begin position="273"/>
        <end position="296"/>
    </location>
</feature>
<dbReference type="PANTHER" id="PTHR11814">
    <property type="entry name" value="SULFATE TRANSPORTER"/>
    <property type="match status" value="1"/>
</dbReference>
<dbReference type="CDD" id="cd07042">
    <property type="entry name" value="STAS_SulP_like_sulfate_transporter"/>
    <property type="match status" value="1"/>
</dbReference>
<evidence type="ECO:0000313" key="9">
    <source>
        <dbReference type="Proteomes" id="UP000192578"/>
    </source>
</evidence>
<feature type="transmembrane region" description="Helical" evidence="6">
    <location>
        <begin position="493"/>
        <end position="523"/>
    </location>
</feature>
<organism evidence="8 9">
    <name type="scientific">Hypsibius exemplaris</name>
    <name type="common">Freshwater tardigrade</name>
    <dbReference type="NCBI Taxonomy" id="2072580"/>
    <lineage>
        <taxon>Eukaryota</taxon>
        <taxon>Metazoa</taxon>
        <taxon>Ecdysozoa</taxon>
        <taxon>Tardigrada</taxon>
        <taxon>Eutardigrada</taxon>
        <taxon>Parachela</taxon>
        <taxon>Hypsibioidea</taxon>
        <taxon>Hypsibiidae</taxon>
        <taxon>Hypsibius</taxon>
    </lineage>
</organism>
<keyword evidence="3 6" id="KW-1133">Transmembrane helix</keyword>
<feature type="transmembrane region" description="Helical" evidence="6">
    <location>
        <begin position="456"/>
        <end position="478"/>
    </location>
</feature>
<dbReference type="GO" id="GO:0016020">
    <property type="term" value="C:membrane"/>
    <property type="evidence" value="ECO:0007669"/>
    <property type="project" value="UniProtKB-SubCell"/>
</dbReference>
<evidence type="ECO:0000259" key="7">
    <source>
        <dbReference type="PROSITE" id="PS50801"/>
    </source>
</evidence>
<dbReference type="EMBL" id="MTYJ01000071">
    <property type="protein sequence ID" value="OQV16718.1"/>
    <property type="molecule type" value="Genomic_DNA"/>
</dbReference>
<dbReference type="AlphaFoldDB" id="A0A1W0WND7"/>
<accession>A0A1W0WND7</accession>
<evidence type="ECO:0000313" key="8">
    <source>
        <dbReference type="EMBL" id="OQV16718.1"/>
    </source>
</evidence>
<keyword evidence="2 6" id="KW-0812">Transmembrane</keyword>
<feature type="transmembrane region" description="Helical" evidence="6">
    <location>
        <begin position="316"/>
        <end position="337"/>
    </location>
</feature>
<dbReference type="InterPro" id="IPR002645">
    <property type="entry name" value="STAS_dom"/>
</dbReference>
<proteinExistence type="predicted"/>
<dbReference type="Gene3D" id="3.30.750.24">
    <property type="entry name" value="STAS domain"/>
    <property type="match status" value="1"/>
</dbReference>
<dbReference type="InterPro" id="IPR011547">
    <property type="entry name" value="SLC26A/SulP_dom"/>
</dbReference>
<feature type="transmembrane region" description="Helical" evidence="6">
    <location>
        <begin position="432"/>
        <end position="449"/>
    </location>
</feature>
<comment type="subcellular location">
    <subcellularLocation>
        <location evidence="1">Membrane</location>
        <topology evidence="1">Multi-pass membrane protein</topology>
    </subcellularLocation>
</comment>
<dbReference type="Pfam" id="PF01740">
    <property type="entry name" value="STAS"/>
    <property type="match status" value="1"/>
</dbReference>
<keyword evidence="9" id="KW-1185">Reference proteome</keyword>
<dbReference type="PROSITE" id="PS50801">
    <property type="entry name" value="STAS"/>
    <property type="match status" value="1"/>
</dbReference>
<gene>
    <name evidence="8" type="ORF">BV898_09226</name>
</gene>
<reference evidence="9" key="1">
    <citation type="submission" date="2017-01" db="EMBL/GenBank/DDBJ databases">
        <title>Comparative genomics of anhydrobiosis in the tardigrade Hypsibius dujardini.</title>
        <authorList>
            <person name="Yoshida Y."/>
            <person name="Koutsovoulos G."/>
            <person name="Laetsch D."/>
            <person name="Stevens L."/>
            <person name="Kumar S."/>
            <person name="Horikawa D."/>
            <person name="Ishino K."/>
            <person name="Komine S."/>
            <person name="Tomita M."/>
            <person name="Blaxter M."/>
            <person name="Arakawa K."/>
        </authorList>
    </citation>
    <scope>NUCLEOTIDE SEQUENCE [LARGE SCALE GENOMIC DNA]</scope>
    <source>
        <strain evidence="9">Z151</strain>
    </source>
</reference>
<dbReference type="SUPFAM" id="SSF52091">
    <property type="entry name" value="SpoIIaa-like"/>
    <property type="match status" value="1"/>
</dbReference>
<dbReference type="Pfam" id="PF00916">
    <property type="entry name" value="Sulfate_transp"/>
    <property type="match status" value="1"/>
</dbReference>
<feature type="compositionally biased region" description="Basic and acidic residues" evidence="5">
    <location>
        <begin position="20"/>
        <end position="37"/>
    </location>
</feature>
<evidence type="ECO:0000256" key="5">
    <source>
        <dbReference type="SAM" id="MobiDB-lite"/>
    </source>
</evidence>
<dbReference type="InterPro" id="IPR036513">
    <property type="entry name" value="STAS_dom_sf"/>
</dbReference>
<feature type="transmembrane region" description="Helical" evidence="6">
    <location>
        <begin position="357"/>
        <end position="377"/>
    </location>
</feature>
<protein>
    <submittedName>
        <fullName evidence="8">Prestin</fullName>
    </submittedName>
</protein>
<evidence type="ECO:0000256" key="6">
    <source>
        <dbReference type="SAM" id="Phobius"/>
    </source>
</evidence>
<comment type="caution">
    <text evidence="8">The sequence shown here is derived from an EMBL/GenBank/DDBJ whole genome shotgun (WGS) entry which is preliminary data.</text>
</comment>
<dbReference type="InterPro" id="IPR001902">
    <property type="entry name" value="SLC26A/SulP_fam"/>
</dbReference>
<keyword evidence="4 6" id="KW-0472">Membrane</keyword>
<feature type="transmembrane region" description="Helical" evidence="6">
    <location>
        <begin position="397"/>
        <end position="420"/>
    </location>
</feature>
<sequence length="813" mass="90012">MKPTTSLAPVVTTMKNGDLGVKDQRDSNHDTAEHDILDDSDGGSGSVFCFGSPDLALPEELEQFRANSKRFARRRIYGFNQTPLEFLLSFFPLFPMLRGYRWRWLANDFFSGIIVSMIHLPQAMAGAMTAVMKPQHGLFMTMIPALMYAIFGTSPQNSVGGMPITAALAGVSMARIREEYHPDNFTMSPNDMLELHFGIAGVVAFVAGIIQISMGIFKLGFLSKLVSSNVLDPFSVACCLQAICGQLPVMFGIKLYPYCGLYKHPWLVVNMMASLHTVNGADTVISAVAASVILVFREFGQPYLYRKIKLVVPIEFLVMIAGTWICFAFDLQTQYGVRVMGTIPDSLPYPKVPSMEYVPHVLLEGFISAVVSFTITLSSAKILARQNADVISPSQELIAVGSSNLFGSFFSCFVSAAPIGRSIINQSMGSKSQLSSLFGCLFMVTLFLTCGQALKYLPVCIISTNIVVTLIMTLKIFADLPNLWRASKLDAMIWISTFLSCIFLDVRIGLITGVMLSLFSIIYRSQRPKIRVLGRIKDSQGYVPLKYYKEAAEVAGIKILQIQSALHYGNAEYLVKHAKYLTFLRNTAPTFQLDSVLAIPPTQNSDQQGSSRRRSSLPVKLYKAAPPHRPLTFKPNDLTTVKVQQSLRRIEESNSDLYADMEMPKLDGAGKFGDTTVQITTPTESVVYGVVLDLSMTTFIDSVGLRALEQLADDLDKVHVGLFLVQNKGSIIQHIKKREILKVISEKSIFLCLEDAVFEAVRRGTHVLTPSGRPRRLSQDTDSRYWPTDMVRVEGLPATNQRTSVHSMGGQFQ</sequence>
<feature type="transmembrane region" description="Helical" evidence="6">
    <location>
        <begin position="109"/>
        <end position="131"/>
    </location>
</feature>
<feature type="transmembrane region" description="Helical" evidence="6">
    <location>
        <begin position="197"/>
        <end position="222"/>
    </location>
</feature>
<evidence type="ECO:0000256" key="1">
    <source>
        <dbReference type="ARBA" id="ARBA00004141"/>
    </source>
</evidence>
<dbReference type="OrthoDB" id="288203at2759"/>